<name>A0A6L8W627_9PROT</name>
<comment type="caution">
    <text evidence="11">The sequence shown here is derived from an EMBL/GenBank/DDBJ whole genome shotgun (WGS) entry which is preliminary data.</text>
</comment>
<dbReference type="InterPro" id="IPR036909">
    <property type="entry name" value="Cyt_c-like_dom_sf"/>
</dbReference>
<dbReference type="Proteomes" id="UP000476030">
    <property type="component" value="Unassembled WGS sequence"/>
</dbReference>
<evidence type="ECO:0000256" key="3">
    <source>
        <dbReference type="ARBA" id="ARBA00022617"/>
    </source>
</evidence>
<keyword evidence="6" id="KW-0677">Repeat</keyword>
<keyword evidence="5" id="KW-0732">Signal</keyword>
<organism evidence="11 12">
    <name type="scientific">Sneathiella litorea</name>
    <dbReference type="NCBI Taxonomy" id="2606216"/>
    <lineage>
        <taxon>Bacteria</taxon>
        <taxon>Pseudomonadati</taxon>
        <taxon>Pseudomonadota</taxon>
        <taxon>Alphaproteobacteria</taxon>
        <taxon>Sneathiellales</taxon>
        <taxon>Sneathiellaceae</taxon>
        <taxon>Sneathiella</taxon>
    </lineage>
</organism>
<evidence type="ECO:0000259" key="10">
    <source>
        <dbReference type="PROSITE" id="PS51007"/>
    </source>
</evidence>
<evidence type="ECO:0000313" key="11">
    <source>
        <dbReference type="EMBL" id="MZR30595.1"/>
    </source>
</evidence>
<evidence type="ECO:0000256" key="2">
    <source>
        <dbReference type="ARBA" id="ARBA00022475"/>
    </source>
</evidence>
<dbReference type="PANTHER" id="PTHR35008">
    <property type="entry name" value="BLL4482 PROTEIN-RELATED"/>
    <property type="match status" value="1"/>
</dbReference>
<evidence type="ECO:0000256" key="5">
    <source>
        <dbReference type="ARBA" id="ARBA00022729"/>
    </source>
</evidence>
<keyword evidence="8" id="KW-0472">Membrane</keyword>
<dbReference type="GO" id="GO:0020037">
    <property type="term" value="F:heme binding"/>
    <property type="evidence" value="ECO:0007669"/>
    <property type="project" value="InterPro"/>
</dbReference>
<dbReference type="InterPro" id="IPR002321">
    <property type="entry name" value="Cyt_c_II"/>
</dbReference>
<dbReference type="SUPFAM" id="SSF46626">
    <property type="entry name" value="Cytochrome c"/>
    <property type="match status" value="2"/>
</dbReference>
<dbReference type="Pfam" id="PF00034">
    <property type="entry name" value="Cytochrom_C"/>
    <property type="match status" value="1"/>
</dbReference>
<evidence type="ECO:0000256" key="4">
    <source>
        <dbReference type="ARBA" id="ARBA00022723"/>
    </source>
</evidence>
<dbReference type="InterPro" id="IPR014353">
    <property type="entry name" value="Membr-bd_ADH_cyt_c"/>
</dbReference>
<keyword evidence="3 9" id="KW-0349">Heme</keyword>
<protein>
    <submittedName>
        <fullName evidence="11">C-type cytochrome</fullName>
    </submittedName>
</protein>
<feature type="domain" description="Cytochrome c" evidence="10">
    <location>
        <begin position="188"/>
        <end position="299"/>
    </location>
</feature>
<dbReference type="PROSITE" id="PS51007">
    <property type="entry name" value="CYTC"/>
    <property type="match status" value="2"/>
</dbReference>
<dbReference type="GO" id="GO:0009055">
    <property type="term" value="F:electron transfer activity"/>
    <property type="evidence" value="ECO:0007669"/>
    <property type="project" value="InterPro"/>
</dbReference>
<evidence type="ECO:0000256" key="9">
    <source>
        <dbReference type="PROSITE-ProRule" id="PRU00433"/>
    </source>
</evidence>
<dbReference type="PROSITE" id="PS51009">
    <property type="entry name" value="CYTCII"/>
    <property type="match status" value="1"/>
</dbReference>
<keyword evidence="12" id="KW-1185">Reference proteome</keyword>
<evidence type="ECO:0000256" key="6">
    <source>
        <dbReference type="ARBA" id="ARBA00022737"/>
    </source>
</evidence>
<dbReference type="EMBL" id="WTUW01000002">
    <property type="protein sequence ID" value="MZR30595.1"/>
    <property type="molecule type" value="Genomic_DNA"/>
</dbReference>
<keyword evidence="7 9" id="KW-0408">Iron</keyword>
<evidence type="ECO:0000256" key="8">
    <source>
        <dbReference type="ARBA" id="ARBA00023136"/>
    </source>
</evidence>
<reference evidence="11 12" key="1">
    <citation type="submission" date="2019-12" db="EMBL/GenBank/DDBJ databases">
        <title>Snethiella sp. nov. sp. isolated from sea sand.</title>
        <authorList>
            <person name="Kim J."/>
            <person name="Jeong S.E."/>
            <person name="Jung H.S."/>
            <person name="Jeon C.O."/>
        </authorList>
    </citation>
    <scope>NUCLEOTIDE SEQUENCE [LARGE SCALE GENOMIC DNA]</scope>
    <source>
        <strain evidence="11 12">DP05</strain>
    </source>
</reference>
<proteinExistence type="predicted"/>
<evidence type="ECO:0000313" key="12">
    <source>
        <dbReference type="Proteomes" id="UP000476030"/>
    </source>
</evidence>
<evidence type="ECO:0000256" key="7">
    <source>
        <dbReference type="ARBA" id="ARBA00023004"/>
    </source>
</evidence>
<sequence length="306" mass="33161">MCGVAKVKDWERFLSIKAASLLFCGAILSATLAITGAEAQEASDKGAYLTAAGGCYGCHTNIKEKGAPFAGGRPLETPFGTFYTPNITPDRDTGIGSWSDKDFLTAIKHGVSPLDQYFFPAFPYTSYTKMTDEDALAIKSHLMALTPVTQENRKHDISAPFSWRWLQWGWRLFFFTDGPYVPPSNASDAVARGGYLVEALTHCGECHTPRNFLGGTDNSLYLAGTANGGEGEKVPNITPDTETGIGDWSEGDIVSFMKDGMMPDFDNVQGSMEEVISHSTSKLTDEDLAAIAAYLKSIPPINNKIQ</sequence>
<dbReference type="InterPro" id="IPR009056">
    <property type="entry name" value="Cyt_c-like_dom"/>
</dbReference>
<dbReference type="InterPro" id="IPR051459">
    <property type="entry name" value="Cytochrome_c-type_DH"/>
</dbReference>
<dbReference type="PANTHER" id="PTHR35008:SF8">
    <property type="entry name" value="ALCOHOL DEHYDROGENASE CYTOCHROME C SUBUNIT"/>
    <property type="match status" value="1"/>
</dbReference>
<comment type="subcellular location">
    <subcellularLocation>
        <location evidence="1">Cell membrane</location>
    </subcellularLocation>
</comment>
<keyword evidence="2" id="KW-1003">Cell membrane</keyword>
<evidence type="ECO:0000256" key="1">
    <source>
        <dbReference type="ARBA" id="ARBA00004236"/>
    </source>
</evidence>
<dbReference type="PIRSF" id="PIRSF000018">
    <property type="entry name" value="Mb_ADH_cyt_c"/>
    <property type="match status" value="1"/>
</dbReference>
<dbReference type="Gene3D" id="1.10.760.10">
    <property type="entry name" value="Cytochrome c-like domain"/>
    <property type="match status" value="1"/>
</dbReference>
<gene>
    <name evidence="11" type="ORF">GQE98_08110</name>
</gene>
<keyword evidence="4 9" id="KW-0479">Metal-binding</keyword>
<dbReference type="AlphaFoldDB" id="A0A6L8W627"/>
<accession>A0A6L8W627</accession>
<dbReference type="GO" id="GO:0005886">
    <property type="term" value="C:plasma membrane"/>
    <property type="evidence" value="ECO:0007669"/>
    <property type="project" value="UniProtKB-SubCell"/>
</dbReference>
<feature type="domain" description="Cytochrome c" evidence="10">
    <location>
        <begin position="41"/>
        <end position="146"/>
    </location>
</feature>
<dbReference type="GO" id="GO:0016614">
    <property type="term" value="F:oxidoreductase activity, acting on CH-OH group of donors"/>
    <property type="evidence" value="ECO:0007669"/>
    <property type="project" value="InterPro"/>
</dbReference>
<dbReference type="GO" id="GO:0005506">
    <property type="term" value="F:iron ion binding"/>
    <property type="evidence" value="ECO:0007669"/>
    <property type="project" value="InterPro"/>
</dbReference>